<reference evidence="2 3" key="1">
    <citation type="submission" date="2016-10" db="EMBL/GenBank/DDBJ databases">
        <authorList>
            <person name="de Groot N.N."/>
        </authorList>
    </citation>
    <scope>NUCLEOTIDE SEQUENCE [LARGE SCALE GENOMIC DNA]</scope>
    <source>
        <strain evidence="2 3">DSM 12271</strain>
    </source>
</reference>
<dbReference type="InterPro" id="IPR041633">
    <property type="entry name" value="Polbeta"/>
</dbReference>
<organism evidence="2 3">
    <name type="scientific">Clostridium frigidicarnis</name>
    <dbReference type="NCBI Taxonomy" id="84698"/>
    <lineage>
        <taxon>Bacteria</taxon>
        <taxon>Bacillati</taxon>
        <taxon>Bacillota</taxon>
        <taxon>Clostridia</taxon>
        <taxon>Eubacteriales</taxon>
        <taxon>Clostridiaceae</taxon>
        <taxon>Clostridium</taxon>
    </lineage>
</organism>
<keyword evidence="3" id="KW-1185">Reference proteome</keyword>
<dbReference type="NCBIfam" id="NF047752">
    <property type="entry name" value="MntA_antitoxin"/>
    <property type="match status" value="1"/>
</dbReference>
<evidence type="ECO:0000313" key="3">
    <source>
        <dbReference type="Proteomes" id="UP000198619"/>
    </source>
</evidence>
<dbReference type="InterPro" id="IPR052930">
    <property type="entry name" value="TA_antitoxin_MntA"/>
</dbReference>
<evidence type="ECO:0000259" key="1">
    <source>
        <dbReference type="Pfam" id="PF18765"/>
    </source>
</evidence>
<sequence length="135" mass="15800">MVNLIEVGNFIKEKFEKYNIKFAYIFGSLAKNKANNMSDIDIAVMFNEKFNPLQDAIVRGEIVEEVKFKFNMPCDVVSLNKASTIMKYNVVQEGVVIIDDNSRADFESLALREYWDFKPYSDYYDEMYLKSIKEN</sequence>
<dbReference type="STRING" id="84698.SAMN04488528_1003104"/>
<gene>
    <name evidence="2" type="ORF">SAMN04488528_1003104</name>
</gene>
<accession>A0A1I0VX74</accession>
<dbReference type="RefSeq" id="WP_090038649.1">
    <property type="nucleotide sequence ID" value="NZ_FOKI01000003.1"/>
</dbReference>
<dbReference type="CDD" id="cd05403">
    <property type="entry name" value="NT_KNTase_like"/>
    <property type="match status" value="1"/>
</dbReference>
<dbReference type="GO" id="GO:0016740">
    <property type="term" value="F:transferase activity"/>
    <property type="evidence" value="ECO:0007669"/>
    <property type="project" value="UniProtKB-KW"/>
</dbReference>
<feature type="domain" description="Polymerase beta nucleotidyltransferase" evidence="1">
    <location>
        <begin position="11"/>
        <end position="102"/>
    </location>
</feature>
<dbReference type="InterPro" id="IPR043519">
    <property type="entry name" value="NT_sf"/>
</dbReference>
<dbReference type="EMBL" id="FOKI01000003">
    <property type="protein sequence ID" value="SFA81039.1"/>
    <property type="molecule type" value="Genomic_DNA"/>
</dbReference>
<dbReference type="PANTHER" id="PTHR43852">
    <property type="entry name" value="NUCLEOTIDYLTRANSFERASE"/>
    <property type="match status" value="1"/>
</dbReference>
<dbReference type="Gene3D" id="3.30.460.10">
    <property type="entry name" value="Beta Polymerase, domain 2"/>
    <property type="match status" value="1"/>
</dbReference>
<dbReference type="PANTHER" id="PTHR43852:SF4">
    <property type="entry name" value="NUCLEOTIDYLTRANSFERASE"/>
    <property type="match status" value="1"/>
</dbReference>
<dbReference type="OrthoDB" id="90159at2"/>
<keyword evidence="2" id="KW-0808">Transferase</keyword>
<evidence type="ECO:0000313" key="2">
    <source>
        <dbReference type="EMBL" id="SFA81039.1"/>
    </source>
</evidence>
<proteinExistence type="predicted"/>
<dbReference type="SUPFAM" id="SSF81301">
    <property type="entry name" value="Nucleotidyltransferase"/>
    <property type="match status" value="1"/>
</dbReference>
<name>A0A1I0VX74_9CLOT</name>
<protein>
    <submittedName>
        <fullName evidence="2">Nucleotidyltransferase domain-containing protein</fullName>
    </submittedName>
</protein>
<dbReference type="Pfam" id="PF18765">
    <property type="entry name" value="Polbeta"/>
    <property type="match status" value="1"/>
</dbReference>
<dbReference type="Proteomes" id="UP000198619">
    <property type="component" value="Unassembled WGS sequence"/>
</dbReference>
<dbReference type="AlphaFoldDB" id="A0A1I0VX74"/>